<name>A0A814E7S0_9BILA</name>
<dbReference type="EMBL" id="CAJNOC010003089">
    <property type="protein sequence ID" value="CAF0967190.1"/>
    <property type="molecule type" value="Genomic_DNA"/>
</dbReference>
<comment type="caution">
    <text evidence="4">The sequence shown here is derived from an EMBL/GenBank/DDBJ whole genome shotgun (WGS) entry which is preliminary data.</text>
</comment>
<dbReference type="OrthoDB" id="676979at2759"/>
<accession>A0A814E7S0</accession>
<dbReference type="InterPro" id="IPR050328">
    <property type="entry name" value="Dev_Immune_Receptor"/>
</dbReference>
<protein>
    <submittedName>
        <fullName evidence="4">Uncharacterized protein</fullName>
    </submittedName>
</protein>
<evidence type="ECO:0000313" key="4">
    <source>
        <dbReference type="EMBL" id="CAF0967190.1"/>
    </source>
</evidence>
<evidence type="ECO:0000313" key="5">
    <source>
        <dbReference type="Proteomes" id="UP000663879"/>
    </source>
</evidence>
<sequence length="428" mass="50428">NEIRSLILETLAHDKLFIDLANTEKNEIYEILAFNCINLAHLDFIDQYINIEKIKNVKFKMNEFSKIPKEVFRKLRYIKNLFIGNYNSYIDANDFIYLDNLVYLHLMRGIQELRPNAFNRLNNLVYLNLNYCSISYLEEGCFDGLVNLKFLNLQSNILRKIGKKVFVPLKKLIHLDLSNNRIRKEVNLNGLKSLRYLNINSSELFKLEFNSSNKLLSIEALNFDTILTSHRIDTEGLKYLCLSTFPTELSSNPNAFKSLEYLEIDNLCKDDQFLHQFYSENLKVLIGKFEKKSKFGKNLRNLKYLKISYIQEFDKCCFEYLNRLDYLDIRLNDKASLIENIEEDHFKGVNDLNYFRIESSFANSTSFSIKEPIFENLIKANENLDGSKSSTHFSSYVTDYKSDPLEYVNVSDELRPSLGYWFWQNLDK</sequence>
<dbReference type="InterPro" id="IPR032675">
    <property type="entry name" value="LRR_dom_sf"/>
</dbReference>
<evidence type="ECO:0000256" key="2">
    <source>
        <dbReference type="ARBA" id="ARBA00022729"/>
    </source>
</evidence>
<gene>
    <name evidence="4" type="ORF">OXX778_LOCUS14726</name>
</gene>
<dbReference type="Gene3D" id="3.80.10.10">
    <property type="entry name" value="Ribonuclease Inhibitor"/>
    <property type="match status" value="1"/>
</dbReference>
<dbReference type="GO" id="GO:0003725">
    <property type="term" value="F:double-stranded RNA binding"/>
    <property type="evidence" value="ECO:0007669"/>
    <property type="project" value="TreeGrafter"/>
</dbReference>
<dbReference type="InterPro" id="IPR003591">
    <property type="entry name" value="Leu-rich_rpt_typical-subtyp"/>
</dbReference>
<dbReference type="GO" id="GO:0031012">
    <property type="term" value="C:extracellular matrix"/>
    <property type="evidence" value="ECO:0007669"/>
    <property type="project" value="TreeGrafter"/>
</dbReference>
<dbReference type="PANTHER" id="PTHR24373">
    <property type="entry name" value="SLIT RELATED LEUCINE-RICH REPEAT NEURONAL PROTEIN"/>
    <property type="match status" value="1"/>
</dbReference>
<organism evidence="4 5">
    <name type="scientific">Brachionus calyciflorus</name>
    <dbReference type="NCBI Taxonomy" id="104777"/>
    <lineage>
        <taxon>Eukaryota</taxon>
        <taxon>Metazoa</taxon>
        <taxon>Spiralia</taxon>
        <taxon>Gnathifera</taxon>
        <taxon>Rotifera</taxon>
        <taxon>Eurotatoria</taxon>
        <taxon>Monogononta</taxon>
        <taxon>Pseudotrocha</taxon>
        <taxon>Ploima</taxon>
        <taxon>Brachionidae</taxon>
        <taxon>Brachionus</taxon>
    </lineage>
</organism>
<reference evidence="4" key="1">
    <citation type="submission" date="2021-02" db="EMBL/GenBank/DDBJ databases">
        <authorList>
            <person name="Nowell W R."/>
        </authorList>
    </citation>
    <scope>NUCLEOTIDE SEQUENCE</scope>
    <source>
        <strain evidence="4">Ploen Becks lab</strain>
    </source>
</reference>
<dbReference type="Pfam" id="PF13855">
    <property type="entry name" value="LRR_8"/>
    <property type="match status" value="1"/>
</dbReference>
<dbReference type="AlphaFoldDB" id="A0A814E7S0"/>
<keyword evidence="5" id="KW-1185">Reference proteome</keyword>
<proteinExistence type="predicted"/>
<feature type="non-terminal residue" evidence="4">
    <location>
        <position position="1"/>
    </location>
</feature>
<dbReference type="PANTHER" id="PTHR24373:SF293">
    <property type="entry name" value="TOLL-LIKE RECEPTOR 3"/>
    <property type="match status" value="1"/>
</dbReference>
<keyword evidence="2" id="KW-0732">Signal</keyword>
<dbReference type="Proteomes" id="UP000663879">
    <property type="component" value="Unassembled WGS sequence"/>
</dbReference>
<dbReference type="SMART" id="SM00369">
    <property type="entry name" value="LRR_TYP"/>
    <property type="match status" value="3"/>
</dbReference>
<evidence type="ECO:0000256" key="1">
    <source>
        <dbReference type="ARBA" id="ARBA00022614"/>
    </source>
</evidence>
<keyword evidence="3" id="KW-0677">Repeat</keyword>
<keyword evidence="1" id="KW-0433">Leucine-rich repeat</keyword>
<dbReference type="InterPro" id="IPR001611">
    <property type="entry name" value="Leu-rich_rpt"/>
</dbReference>
<dbReference type="SUPFAM" id="SSF52058">
    <property type="entry name" value="L domain-like"/>
    <property type="match status" value="1"/>
</dbReference>
<dbReference type="PROSITE" id="PS51450">
    <property type="entry name" value="LRR"/>
    <property type="match status" value="1"/>
</dbReference>
<dbReference type="GO" id="GO:0005615">
    <property type="term" value="C:extracellular space"/>
    <property type="evidence" value="ECO:0007669"/>
    <property type="project" value="TreeGrafter"/>
</dbReference>
<dbReference type="GO" id="GO:0043331">
    <property type="term" value="P:response to dsRNA"/>
    <property type="evidence" value="ECO:0007669"/>
    <property type="project" value="TreeGrafter"/>
</dbReference>
<dbReference type="GO" id="GO:0038023">
    <property type="term" value="F:signaling receptor activity"/>
    <property type="evidence" value="ECO:0007669"/>
    <property type="project" value="TreeGrafter"/>
</dbReference>
<evidence type="ECO:0000256" key="3">
    <source>
        <dbReference type="ARBA" id="ARBA00022737"/>
    </source>
</evidence>